<feature type="coiled-coil region" evidence="2">
    <location>
        <begin position="546"/>
        <end position="573"/>
    </location>
</feature>
<dbReference type="AlphaFoldDB" id="A0AAD8KKQ1"/>
<reference evidence="4" key="1">
    <citation type="journal article" date="2023" name="bioRxiv">
        <title>Improved chromosome-level genome assembly for marigold (Tagetes erecta).</title>
        <authorList>
            <person name="Jiang F."/>
            <person name="Yuan L."/>
            <person name="Wang S."/>
            <person name="Wang H."/>
            <person name="Xu D."/>
            <person name="Wang A."/>
            <person name="Fan W."/>
        </authorList>
    </citation>
    <scope>NUCLEOTIDE SEQUENCE</scope>
    <source>
        <strain evidence="4">WSJ</strain>
        <tissue evidence="4">Leaf</tissue>
    </source>
</reference>
<dbReference type="EMBL" id="JAUHHV010000005">
    <property type="protein sequence ID" value="KAK1424687.1"/>
    <property type="molecule type" value="Genomic_DNA"/>
</dbReference>
<comment type="caution">
    <text evidence="4">The sequence shown here is derived from an EMBL/GenBank/DDBJ whole genome shotgun (WGS) entry which is preliminary data.</text>
</comment>
<dbReference type="InterPro" id="IPR040265">
    <property type="entry name" value="CHUP1/IPGA1-like"/>
</dbReference>
<proteinExistence type="predicted"/>
<feature type="region of interest" description="Disordered" evidence="3">
    <location>
        <begin position="119"/>
        <end position="393"/>
    </location>
</feature>
<feature type="compositionally biased region" description="Basic residues" evidence="3">
    <location>
        <begin position="381"/>
        <end position="391"/>
    </location>
</feature>
<feature type="compositionally biased region" description="Pro residues" evidence="3">
    <location>
        <begin position="238"/>
        <end position="247"/>
    </location>
</feature>
<protein>
    <submittedName>
        <fullName evidence="4">Uncharacterized protein</fullName>
    </submittedName>
</protein>
<name>A0AAD8KKQ1_TARER</name>
<organism evidence="4 5">
    <name type="scientific">Tagetes erecta</name>
    <name type="common">African marigold</name>
    <dbReference type="NCBI Taxonomy" id="13708"/>
    <lineage>
        <taxon>Eukaryota</taxon>
        <taxon>Viridiplantae</taxon>
        <taxon>Streptophyta</taxon>
        <taxon>Embryophyta</taxon>
        <taxon>Tracheophyta</taxon>
        <taxon>Spermatophyta</taxon>
        <taxon>Magnoliopsida</taxon>
        <taxon>eudicotyledons</taxon>
        <taxon>Gunneridae</taxon>
        <taxon>Pentapetalae</taxon>
        <taxon>asterids</taxon>
        <taxon>campanulids</taxon>
        <taxon>Asterales</taxon>
        <taxon>Asteraceae</taxon>
        <taxon>Asteroideae</taxon>
        <taxon>Heliantheae alliance</taxon>
        <taxon>Tageteae</taxon>
        <taxon>Tagetes</taxon>
    </lineage>
</organism>
<feature type="compositionally biased region" description="Pro residues" evidence="3">
    <location>
        <begin position="297"/>
        <end position="307"/>
    </location>
</feature>
<keyword evidence="5" id="KW-1185">Reference proteome</keyword>
<feature type="compositionally biased region" description="Pro residues" evidence="3">
    <location>
        <begin position="218"/>
        <end position="229"/>
    </location>
</feature>
<dbReference type="PANTHER" id="PTHR31342">
    <property type="entry name" value="PROTEIN CHUP1, CHLOROPLASTIC"/>
    <property type="match status" value="1"/>
</dbReference>
<evidence type="ECO:0000313" key="4">
    <source>
        <dbReference type="EMBL" id="KAK1424687.1"/>
    </source>
</evidence>
<keyword evidence="1 2" id="KW-0175">Coiled coil</keyword>
<accession>A0AAD8KKQ1</accession>
<evidence type="ECO:0000256" key="2">
    <source>
        <dbReference type="SAM" id="Coils"/>
    </source>
</evidence>
<sequence length="672" mass="73317">MNMVHGEDLAASCFGSKSFMESYLDKLKIPSSPGTPTSVLPDFSTMKTGEDCSIVRAIKKLSPIDVKRLSIHMYSHVVRQGGTNTFNHVEEPKRDADVIKDCMGTPLLLKTIDTAEDMESAMVSTTPPELDSSSTKTPLAPPLPQMSITHLGSPQPPSPPPPPPHRSSLRIMIPHSPCMPSPPTQAPHIMTSSVTKALPPSPPSRPLLTSNSINMPLQSPPPGPPPPPISTSHSGAPLSPPPPPPPLRHSLHIVIPNQPPLPSSPQPPPIMTSNASNPLLTTLPTPAQLTSNTIKMPLPPPPPPPPLMSASRVANPQLPSLPPPKGVPPPPPTPGKLGPPPPPPVPMTPRSIPPPPPPFQQGKQGQGAPPPPPAVVPTRSLRAKPTTKLKRSSQMGSLYRLLKGKLEGSNLDGKSLKRSNSKIGAASNGNGKQGMADALAEMTKRSSYFIQIEEDVKRYANSIKEVKNALSSFQTTDMDVLIKFHKYVESHMEKLTDETQVLARFEDFPSKRLEALRMAAALYAKLDAIATTLQNRKIQSPVNQLIDKVENYFNKIKGELDTLERTKEDELKKFKSQNIHFDFTILVRIKELMVEVSSNCMELALKETREAMAKVHQDNGLKCHSKKPGSGKILWRAFQFAFRVYTFAGGQDERADFLTRELAQEIQNEREE</sequence>
<gene>
    <name evidence="4" type="ORF">QVD17_20022</name>
</gene>
<dbReference type="Proteomes" id="UP001229421">
    <property type="component" value="Unassembled WGS sequence"/>
</dbReference>
<evidence type="ECO:0000313" key="5">
    <source>
        <dbReference type="Proteomes" id="UP001229421"/>
    </source>
</evidence>
<feature type="region of interest" description="Disordered" evidence="3">
    <location>
        <begin position="408"/>
        <end position="433"/>
    </location>
</feature>
<feature type="compositionally biased region" description="Pro residues" evidence="3">
    <location>
        <begin position="154"/>
        <end position="165"/>
    </location>
</feature>
<evidence type="ECO:0000256" key="3">
    <source>
        <dbReference type="SAM" id="MobiDB-lite"/>
    </source>
</evidence>
<dbReference type="PANTHER" id="PTHR31342:SF16">
    <property type="entry name" value="TALIN_MIDDLE DOMAIN-CONTAINING PROTEIN"/>
    <property type="match status" value="1"/>
</dbReference>
<feature type="compositionally biased region" description="Polar residues" evidence="3">
    <location>
        <begin position="122"/>
        <end position="137"/>
    </location>
</feature>
<feature type="compositionally biased region" description="Pro residues" evidence="3">
    <location>
        <begin position="257"/>
        <end position="270"/>
    </location>
</feature>
<evidence type="ECO:0000256" key="1">
    <source>
        <dbReference type="ARBA" id="ARBA00023054"/>
    </source>
</evidence>
<feature type="compositionally biased region" description="Pro residues" evidence="3">
    <location>
        <begin position="319"/>
        <end position="359"/>
    </location>
</feature>